<feature type="domain" description="SCP" evidence="1">
    <location>
        <begin position="91"/>
        <end position="193"/>
    </location>
</feature>
<dbReference type="Proteomes" id="UP000176855">
    <property type="component" value="Unassembled WGS sequence"/>
</dbReference>
<reference evidence="2 3" key="1">
    <citation type="journal article" date="2016" name="Nat. Commun.">
        <title>Thousands of microbial genomes shed light on interconnected biogeochemical processes in an aquifer system.</title>
        <authorList>
            <person name="Anantharaman K."/>
            <person name="Brown C.T."/>
            <person name="Hug L.A."/>
            <person name="Sharon I."/>
            <person name="Castelle C.J."/>
            <person name="Probst A.J."/>
            <person name="Thomas B.C."/>
            <person name="Singh A."/>
            <person name="Wilkins M.J."/>
            <person name="Karaoz U."/>
            <person name="Brodie E.L."/>
            <person name="Williams K.H."/>
            <person name="Hubbard S.S."/>
            <person name="Banfield J.F."/>
        </authorList>
    </citation>
    <scope>NUCLEOTIDE SEQUENCE [LARGE SCALE GENOMIC DNA]</scope>
</reference>
<dbReference type="AlphaFoldDB" id="A0A1G2HN15"/>
<gene>
    <name evidence="2" type="ORF">A2730_01390</name>
</gene>
<accession>A0A1G2HN15</accession>
<protein>
    <recommendedName>
        <fullName evidence="1">SCP domain-containing protein</fullName>
    </recommendedName>
</protein>
<sequence length="290" mass="32018">MNKKVLVLLLLLAAIGLGFYFKNDILKIYNNTAKNLQYFQKNDLGDIINEVKREIFTPPPLNIGGKANNVVLTKDKIIAATNIQRYDNGLLPPLIENAQLTAAAKAKAEDMFAKQYFEHVSPSGLDPGTLVKSFGYDYIVTGENLILGNFSSEQEVVQLWMNSPGHRANILNSRFTEIGVAMVKGTYKGQTAWIGVQEFGLPISACAQPSGSLKNQIAANKSRLDILAAQIEAKKAEIDNTNPHSPEYNRLVDEHNALVAEYNSLNQETRNLIIQYNSQVSKFNQCVAGS</sequence>
<comment type="caution">
    <text evidence="2">The sequence shown here is derived from an EMBL/GenBank/DDBJ whole genome shotgun (WGS) entry which is preliminary data.</text>
</comment>
<organism evidence="2 3">
    <name type="scientific">Candidatus Staskawiczbacteria bacterium RIFCSPHIGHO2_01_FULL_39_25</name>
    <dbReference type="NCBI Taxonomy" id="1802202"/>
    <lineage>
        <taxon>Bacteria</taxon>
        <taxon>Candidatus Staskawicziibacteriota</taxon>
    </lineage>
</organism>
<dbReference type="SUPFAM" id="SSF55797">
    <property type="entry name" value="PR-1-like"/>
    <property type="match status" value="1"/>
</dbReference>
<dbReference type="Gene3D" id="3.40.33.10">
    <property type="entry name" value="CAP"/>
    <property type="match status" value="1"/>
</dbReference>
<dbReference type="Pfam" id="PF00188">
    <property type="entry name" value="CAP"/>
    <property type="match status" value="1"/>
</dbReference>
<dbReference type="STRING" id="1802202.A2730_01390"/>
<dbReference type="CDD" id="cd05379">
    <property type="entry name" value="CAP_bacterial"/>
    <property type="match status" value="1"/>
</dbReference>
<dbReference type="InterPro" id="IPR035940">
    <property type="entry name" value="CAP_sf"/>
</dbReference>
<dbReference type="InterPro" id="IPR014044">
    <property type="entry name" value="CAP_dom"/>
</dbReference>
<evidence type="ECO:0000259" key="1">
    <source>
        <dbReference type="Pfam" id="PF00188"/>
    </source>
</evidence>
<dbReference type="EMBL" id="MHOO01000011">
    <property type="protein sequence ID" value="OGZ63922.1"/>
    <property type="molecule type" value="Genomic_DNA"/>
</dbReference>
<evidence type="ECO:0000313" key="2">
    <source>
        <dbReference type="EMBL" id="OGZ63922.1"/>
    </source>
</evidence>
<dbReference type="PANTHER" id="PTHR31157:SF1">
    <property type="entry name" value="SCP DOMAIN-CONTAINING PROTEIN"/>
    <property type="match status" value="1"/>
</dbReference>
<dbReference type="PANTHER" id="PTHR31157">
    <property type="entry name" value="SCP DOMAIN-CONTAINING PROTEIN"/>
    <property type="match status" value="1"/>
</dbReference>
<evidence type="ECO:0000313" key="3">
    <source>
        <dbReference type="Proteomes" id="UP000176855"/>
    </source>
</evidence>
<name>A0A1G2HN15_9BACT</name>
<proteinExistence type="predicted"/>